<dbReference type="AlphaFoldDB" id="A0A7Z0EN98"/>
<dbReference type="Pfam" id="PF13378">
    <property type="entry name" value="MR_MLE_C"/>
    <property type="match status" value="1"/>
</dbReference>
<proteinExistence type="predicted"/>
<accession>A0A7Z0EN98</accession>
<dbReference type="GO" id="GO:0000287">
    <property type="term" value="F:magnesium ion binding"/>
    <property type="evidence" value="ECO:0007669"/>
    <property type="project" value="TreeGrafter"/>
</dbReference>
<evidence type="ECO:0000259" key="4">
    <source>
        <dbReference type="SMART" id="SM00922"/>
    </source>
</evidence>
<dbReference type="InterPro" id="IPR046945">
    <property type="entry name" value="RHMD-like"/>
</dbReference>
<dbReference type="InterPro" id="IPR013342">
    <property type="entry name" value="Mandelate_racemase_C"/>
</dbReference>
<dbReference type="InterPro" id="IPR018110">
    <property type="entry name" value="Mandel_Rmase/mucon_lact_enz_CS"/>
</dbReference>
<comment type="cofactor">
    <cofactor evidence="1">
        <name>Mg(2+)</name>
        <dbReference type="ChEBI" id="CHEBI:18420"/>
    </cofactor>
</comment>
<dbReference type="RefSeq" id="WP_312889281.1">
    <property type="nucleotide sequence ID" value="NZ_JACCFS010000001.1"/>
</dbReference>
<keyword evidence="2" id="KW-0479">Metal-binding</keyword>
<dbReference type="InterPro" id="IPR029065">
    <property type="entry name" value="Enolase_C-like"/>
</dbReference>
<gene>
    <name evidence="5" type="ORF">HNR10_003124</name>
</gene>
<dbReference type="SUPFAM" id="SSF54826">
    <property type="entry name" value="Enolase N-terminal domain-like"/>
    <property type="match status" value="1"/>
</dbReference>
<sequence>MNGADMGGAADPLVTGVEAAVYTVPTDRPSADGTLSWDSTTMVLVRVRGGGLEGLGWTYGPAACASVVRDLLADQVRGRPVLDVPAALAAMIRAVRNAGRPGAVGYAVSAVETALWDLKARVVGLPLYRLLGAARTGAPLYGSGGLTSYGDDVLREQLSHWVHEQGFTRVKIKIGEGWGRRERRDLERLAIAREAVGPDVELFADANGAYSDKQAIRLAGALADLDVRWLEEPVSSDDLDGLRRVRGSVPADVAAGEYGFDLTYFQRMCAAGAVDCLQADITRCGGLLEFARAATVAAAHGLELSAHCAPYLHRHAVLPLTNLRHLEWFHDHVRIETRFFDGADPPVDGVLYPDRDRPGLGLDLREADADAYRTG</sequence>
<dbReference type="PROSITE" id="PS00909">
    <property type="entry name" value="MR_MLE_2"/>
    <property type="match status" value="1"/>
</dbReference>
<dbReference type="PANTHER" id="PTHR13794:SF58">
    <property type="entry name" value="MITOCHONDRIAL ENOLASE SUPERFAMILY MEMBER 1"/>
    <property type="match status" value="1"/>
</dbReference>
<protein>
    <submittedName>
        <fullName evidence="5">L-alanine-DL-glutamate epimerase-like enolase superfamily enzyme</fullName>
    </submittedName>
</protein>
<evidence type="ECO:0000313" key="6">
    <source>
        <dbReference type="Proteomes" id="UP000572051"/>
    </source>
</evidence>
<dbReference type="PANTHER" id="PTHR13794">
    <property type="entry name" value="ENOLASE SUPERFAMILY, MANDELATE RACEMASE"/>
    <property type="match status" value="1"/>
</dbReference>
<evidence type="ECO:0000256" key="2">
    <source>
        <dbReference type="ARBA" id="ARBA00022723"/>
    </source>
</evidence>
<reference evidence="5 6" key="1">
    <citation type="submission" date="2020-07" db="EMBL/GenBank/DDBJ databases">
        <title>Sequencing the genomes of 1000 actinobacteria strains.</title>
        <authorList>
            <person name="Klenk H.-P."/>
        </authorList>
    </citation>
    <scope>NUCLEOTIDE SEQUENCE [LARGE SCALE GENOMIC DNA]</scope>
    <source>
        <strain evidence="5 6">DSM 44442</strain>
    </source>
</reference>
<feature type="domain" description="Mandelate racemase/muconate lactonizing enzyme C-terminal" evidence="4">
    <location>
        <begin position="151"/>
        <end position="252"/>
    </location>
</feature>
<dbReference type="SUPFAM" id="SSF51604">
    <property type="entry name" value="Enolase C-terminal domain-like"/>
    <property type="match status" value="1"/>
</dbReference>
<dbReference type="Gene3D" id="3.30.390.10">
    <property type="entry name" value="Enolase-like, N-terminal domain"/>
    <property type="match status" value="1"/>
</dbReference>
<dbReference type="GO" id="GO:0016836">
    <property type="term" value="F:hydro-lyase activity"/>
    <property type="evidence" value="ECO:0007669"/>
    <property type="project" value="TreeGrafter"/>
</dbReference>
<comment type="caution">
    <text evidence="5">The sequence shown here is derived from an EMBL/GenBank/DDBJ whole genome shotgun (WGS) entry which is preliminary data.</text>
</comment>
<dbReference type="InterPro" id="IPR036849">
    <property type="entry name" value="Enolase-like_C_sf"/>
</dbReference>
<evidence type="ECO:0000256" key="1">
    <source>
        <dbReference type="ARBA" id="ARBA00001946"/>
    </source>
</evidence>
<dbReference type="InterPro" id="IPR029017">
    <property type="entry name" value="Enolase-like_N"/>
</dbReference>
<name>A0A7Z0EN98_9ACTN</name>
<dbReference type="SFLD" id="SFLDS00001">
    <property type="entry name" value="Enolase"/>
    <property type="match status" value="1"/>
</dbReference>
<dbReference type="Gene3D" id="3.20.20.120">
    <property type="entry name" value="Enolase-like C-terminal domain"/>
    <property type="match status" value="1"/>
</dbReference>
<dbReference type="InterPro" id="IPR013341">
    <property type="entry name" value="Mandelate_racemase_N_dom"/>
</dbReference>
<dbReference type="SMART" id="SM00922">
    <property type="entry name" value="MR_MLE"/>
    <property type="match status" value="1"/>
</dbReference>
<dbReference type="Pfam" id="PF02746">
    <property type="entry name" value="MR_MLE_N"/>
    <property type="match status" value="1"/>
</dbReference>
<keyword evidence="3" id="KW-0460">Magnesium</keyword>
<keyword evidence="6" id="KW-1185">Reference proteome</keyword>
<dbReference type="GO" id="GO:0009063">
    <property type="term" value="P:amino acid catabolic process"/>
    <property type="evidence" value="ECO:0007669"/>
    <property type="project" value="InterPro"/>
</dbReference>
<organism evidence="5 6">
    <name type="scientific">Nocardiopsis aegyptia</name>
    <dbReference type="NCBI Taxonomy" id="220378"/>
    <lineage>
        <taxon>Bacteria</taxon>
        <taxon>Bacillati</taxon>
        <taxon>Actinomycetota</taxon>
        <taxon>Actinomycetes</taxon>
        <taxon>Streptosporangiales</taxon>
        <taxon>Nocardiopsidaceae</taxon>
        <taxon>Nocardiopsis</taxon>
    </lineage>
</organism>
<dbReference type="Proteomes" id="UP000572051">
    <property type="component" value="Unassembled WGS sequence"/>
</dbReference>
<dbReference type="GO" id="GO:0016052">
    <property type="term" value="P:carbohydrate catabolic process"/>
    <property type="evidence" value="ECO:0007669"/>
    <property type="project" value="TreeGrafter"/>
</dbReference>
<evidence type="ECO:0000313" key="5">
    <source>
        <dbReference type="EMBL" id="NYJ35243.1"/>
    </source>
</evidence>
<evidence type="ECO:0000256" key="3">
    <source>
        <dbReference type="ARBA" id="ARBA00022842"/>
    </source>
</evidence>
<dbReference type="SFLD" id="SFLDG00179">
    <property type="entry name" value="mandelate_racemase"/>
    <property type="match status" value="1"/>
</dbReference>
<dbReference type="PROSITE" id="PS00908">
    <property type="entry name" value="MR_MLE_1"/>
    <property type="match status" value="1"/>
</dbReference>
<dbReference type="EMBL" id="JACCFS010000001">
    <property type="protein sequence ID" value="NYJ35243.1"/>
    <property type="molecule type" value="Genomic_DNA"/>
</dbReference>